<evidence type="ECO:0000256" key="3">
    <source>
        <dbReference type="ARBA" id="ARBA00012533"/>
    </source>
</evidence>
<dbReference type="EC" id="2.1.1.85" evidence="3"/>
<protein>
    <recommendedName>
        <fullName evidence="3">protein-histidine N-methyltransferase</fullName>
        <ecNumber evidence="3">2.1.1.85</ecNumber>
    </recommendedName>
</protein>
<evidence type="ECO:0000256" key="4">
    <source>
        <dbReference type="ARBA" id="ARBA00022490"/>
    </source>
</evidence>
<dbReference type="GO" id="GO:0032259">
    <property type="term" value="P:methylation"/>
    <property type="evidence" value="ECO:0007669"/>
    <property type="project" value="UniProtKB-KW"/>
</dbReference>
<dbReference type="GO" id="GO:0005737">
    <property type="term" value="C:cytoplasm"/>
    <property type="evidence" value="ECO:0007669"/>
    <property type="project" value="UniProtKB-SubCell"/>
</dbReference>
<comment type="subcellular location">
    <subcellularLocation>
        <location evidence="2">Cytoplasm</location>
    </subcellularLocation>
    <subcellularLocation>
        <location evidence="1">Nucleus</location>
    </subcellularLocation>
</comment>
<dbReference type="PANTHER" id="PTHR14614:SF39">
    <property type="entry name" value="HISTIDINE PROTEIN METHYLTRANSFERASE 1 HOMOLOG"/>
    <property type="match status" value="1"/>
</dbReference>
<dbReference type="EMBL" id="GDJX01004222">
    <property type="protein sequence ID" value="JAT63714.1"/>
    <property type="molecule type" value="Transcribed_RNA"/>
</dbReference>
<comment type="similarity">
    <text evidence="9">Belongs to the methyltransferase superfamily. METTL18 family.</text>
</comment>
<dbReference type="InterPro" id="IPR029063">
    <property type="entry name" value="SAM-dependent_MTases_sf"/>
</dbReference>
<dbReference type="GO" id="GO:0005634">
    <property type="term" value="C:nucleus"/>
    <property type="evidence" value="ECO:0007669"/>
    <property type="project" value="UniProtKB-SubCell"/>
</dbReference>
<dbReference type="SUPFAM" id="SSF53335">
    <property type="entry name" value="S-adenosyl-L-methionine-dependent methyltransferases"/>
    <property type="match status" value="1"/>
</dbReference>
<keyword evidence="4" id="KW-0963">Cytoplasm</keyword>
<keyword evidence="8" id="KW-0539">Nucleus</keyword>
<name>A0A1D1Z9Y9_9ARAE</name>
<evidence type="ECO:0000256" key="2">
    <source>
        <dbReference type="ARBA" id="ARBA00004496"/>
    </source>
</evidence>
<keyword evidence="6 10" id="KW-0808">Transferase</keyword>
<evidence type="ECO:0000256" key="1">
    <source>
        <dbReference type="ARBA" id="ARBA00004123"/>
    </source>
</evidence>
<dbReference type="PANTHER" id="PTHR14614">
    <property type="entry name" value="HEPATOCELLULAR CARCINOMA-ASSOCIATED ANTIGEN"/>
    <property type="match status" value="1"/>
</dbReference>
<sequence length="376" mass="41615">LHSSSTFRLQCSTPPVRAILKSGFFHLQVCRTLVSHTLLRLTFLQRFLATSEHQRRRQRPMAEKNTPQLADHDAHPLFSLSSLGFGFSGPSNKPLPPPPPCTEVLLSEVSEPINSRLEPITINDRLTLLKGRVNTCDVFGVSNSDLVPGKYEGGLKLWEGSIDLVKCLYSEVQDGRLSLIGKRVLELGCGHGLPGIYACLEGAAIIHFQDFNTEVLKCLTIPNVKSNLAKEQYQSQNIPNGDTEVNLSTQVRFYSGDWSEVHLLFHGGDDKDREFNKVRSERDPSACYDVILMAETVYSLSSLENLYGLIKKCLNHQNGVVYMAGKKHYFGVGGGTRQFLHVVNEDGVMMGSLLAEVADGSSNPNSLLRRSATTKL</sequence>
<evidence type="ECO:0000256" key="5">
    <source>
        <dbReference type="ARBA" id="ARBA00022603"/>
    </source>
</evidence>
<accession>A0A1D1Z9Y9</accession>
<dbReference type="InterPro" id="IPR019410">
    <property type="entry name" value="Methyltransf_16"/>
</dbReference>
<evidence type="ECO:0000313" key="10">
    <source>
        <dbReference type="EMBL" id="JAT63714.1"/>
    </source>
</evidence>
<evidence type="ECO:0000256" key="9">
    <source>
        <dbReference type="ARBA" id="ARBA00038126"/>
    </source>
</evidence>
<organism evidence="10">
    <name type="scientific">Anthurium amnicola</name>
    <dbReference type="NCBI Taxonomy" id="1678845"/>
    <lineage>
        <taxon>Eukaryota</taxon>
        <taxon>Viridiplantae</taxon>
        <taxon>Streptophyta</taxon>
        <taxon>Embryophyta</taxon>
        <taxon>Tracheophyta</taxon>
        <taxon>Spermatophyta</taxon>
        <taxon>Magnoliopsida</taxon>
        <taxon>Liliopsida</taxon>
        <taxon>Araceae</taxon>
        <taxon>Pothoideae</taxon>
        <taxon>Potheae</taxon>
        <taxon>Anthurium</taxon>
    </lineage>
</organism>
<proteinExistence type="inferred from homology"/>
<dbReference type="Gene3D" id="3.40.50.150">
    <property type="entry name" value="Vaccinia Virus protein VP39"/>
    <property type="match status" value="1"/>
</dbReference>
<keyword evidence="7" id="KW-0949">S-adenosyl-L-methionine</keyword>
<evidence type="ECO:0000256" key="8">
    <source>
        <dbReference type="ARBA" id="ARBA00023242"/>
    </source>
</evidence>
<evidence type="ECO:0000256" key="6">
    <source>
        <dbReference type="ARBA" id="ARBA00022679"/>
    </source>
</evidence>
<dbReference type="AlphaFoldDB" id="A0A1D1Z9Y9"/>
<dbReference type="GO" id="GO:0018064">
    <property type="term" value="F:protein-L-histidine N-tele-methyltransferase activity"/>
    <property type="evidence" value="ECO:0007669"/>
    <property type="project" value="UniProtKB-EC"/>
</dbReference>
<feature type="non-terminal residue" evidence="10">
    <location>
        <position position="1"/>
    </location>
</feature>
<keyword evidence="5 10" id="KW-0489">Methyltransferase</keyword>
<evidence type="ECO:0000256" key="7">
    <source>
        <dbReference type="ARBA" id="ARBA00022691"/>
    </source>
</evidence>
<reference evidence="10" key="1">
    <citation type="submission" date="2015-07" db="EMBL/GenBank/DDBJ databases">
        <title>Transcriptome Assembly of Anthurium amnicola.</title>
        <authorList>
            <person name="Suzuki J."/>
        </authorList>
    </citation>
    <scope>NUCLEOTIDE SEQUENCE</scope>
</reference>
<gene>
    <name evidence="10" type="primary">DDB_G0270580_1</name>
    <name evidence="10" type="ORF">g.37551</name>
</gene>